<keyword evidence="5 6" id="KW-0472">Membrane</keyword>
<reference evidence="7" key="1">
    <citation type="submission" date="2020-05" db="EMBL/GenBank/DDBJ databases">
        <authorList>
            <person name="Chiriac C."/>
            <person name="Salcher M."/>
            <person name="Ghai R."/>
            <person name="Kavagutti S V."/>
        </authorList>
    </citation>
    <scope>NUCLEOTIDE SEQUENCE</scope>
</reference>
<evidence type="ECO:0000256" key="3">
    <source>
        <dbReference type="ARBA" id="ARBA00022692"/>
    </source>
</evidence>
<sequence length="185" mass="20278">MDLTTILIIVAIIAVIGWLIAQYNKLLRMNVAVDEAFAQIEVQLQRRADLIPNLVETVKGYAAHEKEALESVVNARARATAAQGVQDVAAADGMLTQALRGLLAVSEAYPDLKASANFSQLQEELAATENKVSFARQFYNDSVRVLNQAIVTIPGTFFKGLAKVVAREFYEVEDPANRQAPKVDF</sequence>
<dbReference type="SUPFAM" id="SSF140478">
    <property type="entry name" value="LemA-like"/>
    <property type="match status" value="1"/>
</dbReference>
<proteinExistence type="inferred from homology"/>
<dbReference type="Pfam" id="PF04011">
    <property type="entry name" value="LemA"/>
    <property type="match status" value="1"/>
</dbReference>
<gene>
    <name evidence="7" type="ORF">UFOPK1726_00751</name>
</gene>
<dbReference type="EMBL" id="CAEZTT010000082">
    <property type="protein sequence ID" value="CAB4578771.1"/>
    <property type="molecule type" value="Genomic_DNA"/>
</dbReference>
<dbReference type="InterPro" id="IPR007156">
    <property type="entry name" value="MamQ_LemA"/>
</dbReference>
<dbReference type="PANTHER" id="PTHR34478">
    <property type="entry name" value="PROTEIN LEMA"/>
    <property type="match status" value="1"/>
</dbReference>
<accession>A0A6J6EQF7</accession>
<evidence type="ECO:0000256" key="1">
    <source>
        <dbReference type="ARBA" id="ARBA00004167"/>
    </source>
</evidence>
<organism evidence="7">
    <name type="scientific">freshwater metagenome</name>
    <dbReference type="NCBI Taxonomy" id="449393"/>
    <lineage>
        <taxon>unclassified sequences</taxon>
        <taxon>metagenomes</taxon>
        <taxon>ecological metagenomes</taxon>
    </lineage>
</organism>
<evidence type="ECO:0000256" key="6">
    <source>
        <dbReference type="SAM" id="Phobius"/>
    </source>
</evidence>
<dbReference type="PANTHER" id="PTHR34478:SF2">
    <property type="entry name" value="MEMBRANE PROTEIN"/>
    <property type="match status" value="1"/>
</dbReference>
<comment type="similarity">
    <text evidence="2">Belongs to the LemA family.</text>
</comment>
<dbReference type="GO" id="GO:0016020">
    <property type="term" value="C:membrane"/>
    <property type="evidence" value="ECO:0007669"/>
    <property type="project" value="UniProtKB-SubCell"/>
</dbReference>
<protein>
    <submittedName>
        <fullName evidence="7">Unannotated protein</fullName>
    </submittedName>
</protein>
<dbReference type="InterPro" id="IPR023353">
    <property type="entry name" value="LemA-like_dom_sf"/>
</dbReference>
<keyword evidence="3 6" id="KW-0812">Transmembrane</keyword>
<keyword evidence="4 6" id="KW-1133">Transmembrane helix</keyword>
<dbReference type="Gene3D" id="1.20.1440.20">
    <property type="entry name" value="LemA-like domain"/>
    <property type="match status" value="1"/>
</dbReference>
<dbReference type="AlphaFoldDB" id="A0A6J6EQF7"/>
<evidence type="ECO:0000256" key="2">
    <source>
        <dbReference type="ARBA" id="ARBA00008854"/>
    </source>
</evidence>
<evidence type="ECO:0000256" key="4">
    <source>
        <dbReference type="ARBA" id="ARBA00022989"/>
    </source>
</evidence>
<comment type="subcellular location">
    <subcellularLocation>
        <location evidence="1">Membrane</location>
        <topology evidence="1">Single-pass membrane protein</topology>
    </subcellularLocation>
</comment>
<evidence type="ECO:0000313" key="7">
    <source>
        <dbReference type="EMBL" id="CAB4578771.1"/>
    </source>
</evidence>
<feature type="transmembrane region" description="Helical" evidence="6">
    <location>
        <begin position="6"/>
        <end position="23"/>
    </location>
</feature>
<name>A0A6J6EQF7_9ZZZZ</name>
<evidence type="ECO:0000256" key="5">
    <source>
        <dbReference type="ARBA" id="ARBA00023136"/>
    </source>
</evidence>